<dbReference type="SUPFAM" id="SSF52540">
    <property type="entry name" value="P-loop containing nucleoside triphosphate hydrolases"/>
    <property type="match status" value="1"/>
</dbReference>
<dbReference type="OrthoDB" id="10072614at2759"/>
<dbReference type="GO" id="GO:0030915">
    <property type="term" value="C:Smc5-Smc6 complex"/>
    <property type="evidence" value="ECO:0007669"/>
    <property type="project" value="TreeGrafter"/>
</dbReference>
<evidence type="ECO:0000256" key="6">
    <source>
        <dbReference type="ARBA" id="ARBA00022763"/>
    </source>
</evidence>
<keyword evidence="7" id="KW-0067">ATP-binding</keyword>
<dbReference type="Proteomes" id="UP000504638">
    <property type="component" value="Unplaced"/>
</dbReference>
<evidence type="ECO:0000256" key="2">
    <source>
        <dbReference type="ARBA" id="ARBA00004286"/>
    </source>
</evidence>
<gene>
    <name evidence="15 17" type="ORF">P152DRAFT_474917</name>
</gene>
<dbReference type="Gene3D" id="3.40.50.300">
    <property type="entry name" value="P-loop containing nucleotide triphosphate hydrolases"/>
    <property type="match status" value="2"/>
</dbReference>
<dbReference type="EMBL" id="ML975162">
    <property type="protein sequence ID" value="KAF1811318.1"/>
    <property type="molecule type" value="Genomic_DNA"/>
</dbReference>
<comment type="subcellular location">
    <subcellularLocation>
        <location evidence="2">Chromosome</location>
    </subcellularLocation>
    <subcellularLocation>
        <location evidence="1">Nucleus</location>
    </subcellularLocation>
</comment>
<reference evidence="17" key="3">
    <citation type="submission" date="2025-04" db="UniProtKB">
        <authorList>
            <consortium name="RefSeq"/>
        </authorList>
    </citation>
    <scope>IDENTIFICATION</scope>
    <source>
        <strain evidence="17">CBS 781.70</strain>
    </source>
</reference>
<reference evidence="15 17" key="1">
    <citation type="submission" date="2020-01" db="EMBL/GenBank/DDBJ databases">
        <authorList>
            <consortium name="DOE Joint Genome Institute"/>
            <person name="Haridas S."/>
            <person name="Albert R."/>
            <person name="Binder M."/>
            <person name="Bloem J."/>
            <person name="Labutti K."/>
            <person name="Salamov A."/>
            <person name="Andreopoulos B."/>
            <person name="Baker S.E."/>
            <person name="Barry K."/>
            <person name="Bills G."/>
            <person name="Bluhm B.H."/>
            <person name="Cannon C."/>
            <person name="Castanera R."/>
            <person name="Culley D.E."/>
            <person name="Daum C."/>
            <person name="Ezra D."/>
            <person name="Gonzalez J.B."/>
            <person name="Henrissat B."/>
            <person name="Kuo A."/>
            <person name="Liang C."/>
            <person name="Lipzen A."/>
            <person name="Lutzoni F."/>
            <person name="Magnuson J."/>
            <person name="Mondo S."/>
            <person name="Nolan M."/>
            <person name="Ohm R."/>
            <person name="Pangilinan J."/>
            <person name="Park H.-J."/>
            <person name="Ramirez L."/>
            <person name="Alfaro M."/>
            <person name="Sun H."/>
            <person name="Tritt A."/>
            <person name="Yoshinaga Y."/>
            <person name="Zwiers L.-H."/>
            <person name="Turgeon B.G."/>
            <person name="Goodwin S.B."/>
            <person name="Spatafora J.W."/>
            <person name="Crous P.W."/>
            <person name="Grigoriev I.V."/>
        </authorList>
    </citation>
    <scope>NUCLEOTIDE SEQUENCE</scope>
    <source>
        <strain evidence="15 17">CBS 781.70</strain>
    </source>
</reference>
<dbReference type="GO" id="GO:0003697">
    <property type="term" value="F:single-stranded DNA binding"/>
    <property type="evidence" value="ECO:0007669"/>
    <property type="project" value="TreeGrafter"/>
</dbReference>
<name>A0A6G1FZW4_9PEZI</name>
<keyword evidence="4" id="KW-0158">Chromosome</keyword>
<evidence type="ECO:0000256" key="1">
    <source>
        <dbReference type="ARBA" id="ARBA00004123"/>
    </source>
</evidence>
<evidence type="ECO:0000256" key="9">
    <source>
        <dbReference type="ARBA" id="ARBA00023172"/>
    </source>
</evidence>
<proteinExistence type="inferred from homology"/>
<feature type="coiled-coil region" evidence="12">
    <location>
        <begin position="944"/>
        <end position="978"/>
    </location>
</feature>
<evidence type="ECO:0000256" key="7">
    <source>
        <dbReference type="ARBA" id="ARBA00022840"/>
    </source>
</evidence>
<evidence type="ECO:0000256" key="3">
    <source>
        <dbReference type="ARBA" id="ARBA00006793"/>
    </source>
</evidence>
<dbReference type="InterPro" id="IPR027417">
    <property type="entry name" value="P-loop_NTPase"/>
</dbReference>
<dbReference type="PANTHER" id="PTHR19306">
    <property type="entry name" value="STRUCTURAL MAINTENANCE OF CHROMOSOMES 5,6 SMC5, SMC6"/>
    <property type="match status" value="1"/>
</dbReference>
<feature type="coiled-coil region" evidence="12">
    <location>
        <begin position="284"/>
        <end position="361"/>
    </location>
</feature>
<dbReference type="PANTHER" id="PTHR19306:SF6">
    <property type="entry name" value="STRUCTURAL MAINTENANCE OF CHROMOSOMES PROTEIN 6"/>
    <property type="match status" value="1"/>
</dbReference>
<evidence type="ECO:0000259" key="14">
    <source>
        <dbReference type="Pfam" id="PF13476"/>
    </source>
</evidence>
<keyword evidence="9" id="KW-0233">DNA recombination</keyword>
<feature type="compositionally biased region" description="Basic and acidic residues" evidence="13">
    <location>
        <begin position="383"/>
        <end position="400"/>
    </location>
</feature>
<dbReference type="AlphaFoldDB" id="A0A6G1FZW4"/>
<dbReference type="InterPro" id="IPR038729">
    <property type="entry name" value="Rad50/SbcC_AAA"/>
</dbReference>
<keyword evidence="8 12" id="KW-0175">Coiled coil</keyword>
<evidence type="ECO:0000256" key="5">
    <source>
        <dbReference type="ARBA" id="ARBA00022741"/>
    </source>
</evidence>
<accession>A0A6G1FZW4</accession>
<evidence type="ECO:0000256" key="12">
    <source>
        <dbReference type="SAM" id="Coils"/>
    </source>
</evidence>
<evidence type="ECO:0000313" key="15">
    <source>
        <dbReference type="EMBL" id="KAF1811318.1"/>
    </source>
</evidence>
<organism evidence="15">
    <name type="scientific">Eremomyces bilateralis CBS 781.70</name>
    <dbReference type="NCBI Taxonomy" id="1392243"/>
    <lineage>
        <taxon>Eukaryota</taxon>
        <taxon>Fungi</taxon>
        <taxon>Dikarya</taxon>
        <taxon>Ascomycota</taxon>
        <taxon>Pezizomycotina</taxon>
        <taxon>Dothideomycetes</taxon>
        <taxon>Dothideomycetes incertae sedis</taxon>
        <taxon>Eremomycetales</taxon>
        <taxon>Eremomycetaceae</taxon>
        <taxon>Eremomyces</taxon>
    </lineage>
</organism>
<keyword evidence="10" id="KW-0234">DNA repair</keyword>
<evidence type="ECO:0000313" key="16">
    <source>
        <dbReference type="Proteomes" id="UP000504638"/>
    </source>
</evidence>
<feature type="coiled-coil region" evidence="12">
    <location>
        <begin position="450"/>
        <end position="519"/>
    </location>
</feature>
<dbReference type="GO" id="GO:0035861">
    <property type="term" value="C:site of double-strand break"/>
    <property type="evidence" value="ECO:0007669"/>
    <property type="project" value="TreeGrafter"/>
</dbReference>
<feature type="coiled-coil region" evidence="12">
    <location>
        <begin position="712"/>
        <end position="760"/>
    </location>
</feature>
<evidence type="ECO:0000256" key="11">
    <source>
        <dbReference type="ARBA" id="ARBA00023242"/>
    </source>
</evidence>
<keyword evidence="6" id="KW-0227">DNA damage</keyword>
<dbReference type="GeneID" id="54421939"/>
<keyword evidence="11" id="KW-0539">Nucleus</keyword>
<keyword evidence="5" id="KW-0547">Nucleotide-binding</keyword>
<sequence>MPYIASSKRSRTDGDENEDILSESAAPSFRQEPRKRVRLSQQPEDDDESSDGSALVVDLSTDGEEDSVLGDQESNQASHDPVGDHLVNTPAECGIIEEVSCTNFMCHSRLEVKLGPLINFIIGHNGSGKSAVLTALTLCLGGKAASTNRGQSLKAFIKEGQENATLAVKLKNQGPGAYKHDVYGKSIIVERQFSKSGSSGFRIKSAQGKIISTKKKDLEDITDAFCLQLDNPMMVLTQDMARQFLSSSTPSDKYKFFYKGTQLETLDHDYKLIAEKIDLIEHQMELKEQDLGVLKRRYQDAKKQSERAEAMRSIGDKIRENSRKLAWCQVVEQENLLAEHERKLETNMEKIESLRESQEAMSVVYEQEDEKATDCHNTIVSLRDSKQPHEDERKKWKEASDENSSDLTDALGQERDVHGERESARKGVAKCRQDIEAEKRRIEMVDGGEHARKQEELVEVKAKLQRAIQELDQNKKDLADLRENDKSAVNDVRAAEDRLREKEGEIKMKERQINDLGNQERQWMDAYPRGLQQLLRLIQNDRRFRERPVGPIGSHVRLKDPKWSSVLERFFGGVLNNFVVTSPADRRVLAELMTKAGYNFPIIIGNGDPSIMEKVSRNEPAPHILTIMRVLEIDNDLVRNQLIINQSIEHTALAENIPAGTKLMTSDKPAKVKRCLSLNEHRRGFGQMLSLTQAGGHTSGPVNVWRDAPRMLGEVDAQLDIEREALQALKSEFSDLQNDKRSETRKLEECRKDIRNLTHRGRGLLVAQQRAEGDVESLENQITDSTPEQGKINSLEDFLASKEKELDVLERTFAQFAETIKGLKAKQADIDQHSKEAQKEIATIDSNISRLEVKEDKLKHKRQQALFQKNEAIAKVADANVESELIKENIEKQRGTVEEFIEGASNISARVAIEPNETHRFLESKHERLLKEQADSTRELGGTVEELEQKAFDAKMLLVMARNQQANLEHAAQMLKNALVNRRLRWQQFRKIITVRARGDFRMKLAERKFRGDMIISHTKHELDIRVEPDMTRGQSHGRQTKTLSGGEKSFSTICLLLALWDAMGSKIRCLDEFDVFMDSVNRSASVSMMISAARDSVSRQFILITPQAMGNVELKSDVKVIKMSDPERGQTTLNFGRQN</sequence>
<evidence type="ECO:0000256" key="13">
    <source>
        <dbReference type="SAM" id="MobiDB-lite"/>
    </source>
</evidence>
<keyword evidence="16" id="KW-1185">Reference proteome</keyword>
<feature type="region of interest" description="Disordered" evidence="13">
    <location>
        <begin position="376"/>
        <end position="429"/>
    </location>
</feature>
<feature type="domain" description="Rad50/SbcC-type AAA" evidence="14">
    <location>
        <begin position="99"/>
        <end position="301"/>
    </location>
</feature>
<comment type="similarity">
    <text evidence="3">Belongs to the SMC family. SMC6 subfamily.</text>
</comment>
<evidence type="ECO:0000256" key="4">
    <source>
        <dbReference type="ARBA" id="ARBA00022454"/>
    </source>
</evidence>
<dbReference type="RefSeq" id="XP_033532949.1">
    <property type="nucleotide sequence ID" value="XM_033681369.1"/>
</dbReference>
<feature type="compositionally biased region" description="Basic and acidic residues" evidence="13">
    <location>
        <begin position="412"/>
        <end position="429"/>
    </location>
</feature>
<dbReference type="GO" id="GO:0000724">
    <property type="term" value="P:double-strand break repair via homologous recombination"/>
    <property type="evidence" value="ECO:0007669"/>
    <property type="project" value="TreeGrafter"/>
</dbReference>
<evidence type="ECO:0000256" key="10">
    <source>
        <dbReference type="ARBA" id="ARBA00023204"/>
    </source>
</evidence>
<feature type="region of interest" description="Disordered" evidence="13">
    <location>
        <begin position="1"/>
        <end position="85"/>
    </location>
</feature>
<reference evidence="17" key="2">
    <citation type="submission" date="2020-04" db="EMBL/GenBank/DDBJ databases">
        <authorList>
            <consortium name="NCBI Genome Project"/>
        </authorList>
    </citation>
    <scope>NUCLEOTIDE SEQUENCE</scope>
    <source>
        <strain evidence="17">CBS 781.70</strain>
    </source>
</reference>
<dbReference type="Gene3D" id="1.10.287.1490">
    <property type="match status" value="1"/>
</dbReference>
<evidence type="ECO:0000313" key="17">
    <source>
        <dbReference type="RefSeq" id="XP_033532949.1"/>
    </source>
</evidence>
<dbReference type="GO" id="GO:0005524">
    <property type="term" value="F:ATP binding"/>
    <property type="evidence" value="ECO:0007669"/>
    <property type="project" value="UniProtKB-KW"/>
</dbReference>
<dbReference type="GO" id="GO:0005634">
    <property type="term" value="C:nucleus"/>
    <property type="evidence" value="ECO:0007669"/>
    <property type="project" value="UniProtKB-SubCell"/>
</dbReference>
<evidence type="ECO:0000256" key="8">
    <source>
        <dbReference type="ARBA" id="ARBA00023054"/>
    </source>
</evidence>
<dbReference type="Pfam" id="PF13476">
    <property type="entry name" value="AAA_23"/>
    <property type="match status" value="1"/>
</dbReference>
<dbReference type="GO" id="GO:0003684">
    <property type="term" value="F:damaged DNA binding"/>
    <property type="evidence" value="ECO:0007669"/>
    <property type="project" value="TreeGrafter"/>
</dbReference>
<protein>
    <submittedName>
        <fullName evidence="15 17">DNA repair protein Rad18</fullName>
    </submittedName>
</protein>
<feature type="coiled-coil region" evidence="12">
    <location>
        <begin position="792"/>
        <end position="854"/>
    </location>
</feature>